<gene>
    <name evidence="9" type="ORF">UBRO2_01874</name>
    <name evidence="8" type="ORF">UBRO_08909</name>
</gene>
<feature type="compositionally biased region" description="Low complexity" evidence="7">
    <location>
        <begin position="523"/>
        <end position="543"/>
    </location>
</feature>
<accession>A0A1K0GEJ7</accession>
<evidence type="ECO:0000313" key="10">
    <source>
        <dbReference type="Proteomes" id="UP000179920"/>
    </source>
</evidence>
<keyword evidence="6" id="KW-0539">Nucleus</keyword>
<feature type="compositionally biased region" description="Polar residues" evidence="7">
    <location>
        <begin position="48"/>
        <end position="66"/>
    </location>
</feature>
<evidence type="ECO:0000256" key="5">
    <source>
        <dbReference type="ARBA" id="ARBA00023163"/>
    </source>
</evidence>
<feature type="region of interest" description="Disordered" evidence="7">
    <location>
        <begin position="665"/>
        <end position="697"/>
    </location>
</feature>
<evidence type="ECO:0000256" key="4">
    <source>
        <dbReference type="ARBA" id="ARBA00023015"/>
    </source>
</evidence>
<dbReference type="Proteomes" id="UP000179920">
    <property type="component" value="Chromosome XXIII"/>
</dbReference>
<keyword evidence="5" id="KW-0804">Transcription</keyword>
<dbReference type="PANTHER" id="PTHR46469:SF1">
    <property type="entry name" value="TRANSCRIPTION INITIATION FACTOR TFIID SUBUNIT 8"/>
    <property type="match status" value="1"/>
</dbReference>
<dbReference type="GO" id="GO:0006367">
    <property type="term" value="P:transcription initiation at RNA polymerase II promoter"/>
    <property type="evidence" value="ECO:0007669"/>
    <property type="project" value="TreeGrafter"/>
</dbReference>
<dbReference type="Proteomes" id="UP000658997">
    <property type="component" value="Unassembled WGS sequence"/>
</dbReference>
<evidence type="ECO:0000313" key="11">
    <source>
        <dbReference type="Proteomes" id="UP000658997"/>
    </source>
</evidence>
<evidence type="ECO:0000313" key="8">
    <source>
        <dbReference type="EMBL" id="SAM86500.1"/>
    </source>
</evidence>
<feature type="compositionally biased region" description="Basic residues" evidence="7">
    <location>
        <begin position="687"/>
        <end position="697"/>
    </location>
</feature>
<dbReference type="Gene3D" id="1.10.20.10">
    <property type="entry name" value="Histone, subunit A"/>
    <property type="match status" value="1"/>
</dbReference>
<evidence type="ECO:0000256" key="1">
    <source>
        <dbReference type="ARBA" id="ARBA00004123"/>
    </source>
</evidence>
<dbReference type="InterPro" id="IPR037818">
    <property type="entry name" value="TAF8"/>
</dbReference>
<evidence type="ECO:0000256" key="6">
    <source>
        <dbReference type="ARBA" id="ARBA00023242"/>
    </source>
</evidence>
<organism evidence="8 10">
    <name type="scientific">Ustilago bromivora</name>
    <dbReference type="NCBI Taxonomy" id="307758"/>
    <lineage>
        <taxon>Eukaryota</taxon>
        <taxon>Fungi</taxon>
        <taxon>Dikarya</taxon>
        <taxon>Basidiomycota</taxon>
        <taxon>Ustilaginomycotina</taxon>
        <taxon>Ustilaginomycetes</taxon>
        <taxon>Ustilaginales</taxon>
        <taxon>Ustilaginaceae</taxon>
        <taxon>Ustilago</taxon>
    </lineage>
</organism>
<dbReference type="EMBL" id="ULHB01000026">
    <property type="protein sequence ID" value="SYW77494.1"/>
    <property type="molecule type" value="Genomic_DNA"/>
</dbReference>
<feature type="compositionally biased region" description="Low complexity" evidence="7">
    <location>
        <begin position="665"/>
        <end position="683"/>
    </location>
</feature>
<dbReference type="InterPro" id="IPR019473">
    <property type="entry name" value="TFIID_su8_C"/>
</dbReference>
<proteinExistence type="inferred from homology"/>
<feature type="compositionally biased region" description="Basic and acidic residues" evidence="7">
    <location>
        <begin position="243"/>
        <end position="260"/>
    </location>
</feature>
<evidence type="ECO:0000313" key="9">
    <source>
        <dbReference type="EMBL" id="SYW77494.1"/>
    </source>
</evidence>
<sequence length="697" mass="72620">MPAESVPTWAMTSSSAALFGEGFKSSNGLAISAAADTKPVSSADKANPASSSGLQQPTQTDASLSIETAPPAADAEKPYEPKRKQRPITHCPRLASLASSSPSSSSSSRRIPYSIPYVDERSADESLHQLIAVQAKRAGYDATTASALHEVSQLAKKFLTSVFTAATHAAELSCRDQPSARDLIYALETHGQPIRELRDFHPQQLRDGEEQDERNQASAKARGKARENAAAPETYRAKRKSRLRDQEQSIKLGDEQDKAWVEGSNAFLPSDSDNGSELDAWSVSSESDDEYGNRRAAVQVRVAKRKHDLARAQAKRERRMAKLRQTNSNVADPTAPSSSTSSTSAQDLRALTSGEQAWRKIADHVLPRHLPGMPPRHSWVQTPAYPTNAYGSSLGGEEDEDGTVKEKKDPLMLVNRKLANARLVEASLKRLIQNTDGAAAVAYAASAKSGGAETPTAGGRASGEQSRAEPASAPSATVPASSSSGGFGVPNTPASSGGSGLTLRLKNKLNLPSSALNSPTQPSTPTASRRASTAAFGSTSASGVPGTPLGTGMSMGWGGEPLMSPLTPVSANPGAGGGLMTPYPLTTGGVYGHYFGSNPQAATGGPGGYRSRSQSIVAANADLYAGALSGPDGNAGADKLGVRVPGPVNYKNVWYAPGSTIASGGLAGSAASGHGAKSGSSSSNHPRSVKRMRKWKV</sequence>
<evidence type="ECO:0000256" key="3">
    <source>
        <dbReference type="ARBA" id="ARBA00017307"/>
    </source>
</evidence>
<feature type="compositionally biased region" description="Low complexity" evidence="7">
    <location>
        <begin position="468"/>
        <end position="484"/>
    </location>
</feature>
<dbReference type="PANTHER" id="PTHR46469">
    <property type="entry name" value="TRANSCRIPTION INITIATION FACTOR TFIID SUBUNIT 8"/>
    <property type="match status" value="1"/>
</dbReference>
<feature type="region of interest" description="Disordered" evidence="7">
    <location>
        <begin position="35"/>
        <end position="111"/>
    </location>
</feature>
<dbReference type="AlphaFoldDB" id="A0A1K0GEJ7"/>
<protein>
    <recommendedName>
        <fullName evidence="3">Transcription initiation factor TFIID subunit 8</fullName>
    </recommendedName>
</protein>
<comment type="subcellular location">
    <subcellularLocation>
        <location evidence="1">Nucleus</location>
    </subcellularLocation>
</comment>
<evidence type="ECO:0000256" key="2">
    <source>
        <dbReference type="ARBA" id="ARBA00008767"/>
    </source>
</evidence>
<keyword evidence="11" id="KW-1185">Reference proteome</keyword>
<name>A0A1K0GEJ7_9BASI</name>
<feature type="region of interest" description="Disordered" evidence="7">
    <location>
        <begin position="447"/>
        <end position="558"/>
    </location>
</feature>
<dbReference type="CDD" id="cd00076">
    <property type="entry name" value="HFD_SF"/>
    <property type="match status" value="1"/>
</dbReference>
<feature type="compositionally biased region" description="Polar residues" evidence="7">
    <location>
        <begin position="510"/>
        <end position="521"/>
    </location>
</feature>
<dbReference type="EMBL" id="LT558139">
    <property type="protein sequence ID" value="SAM86500.1"/>
    <property type="molecule type" value="Genomic_DNA"/>
</dbReference>
<evidence type="ECO:0000256" key="7">
    <source>
        <dbReference type="SAM" id="MobiDB-lite"/>
    </source>
</evidence>
<reference evidence="9" key="3">
    <citation type="submission" date="2018-08" db="EMBL/GenBank/DDBJ databases">
        <authorList>
            <person name="Guldener U."/>
        </authorList>
    </citation>
    <scope>NUCLEOTIDE SEQUENCE</scope>
    <source>
        <strain evidence="9">UB2</strain>
    </source>
</reference>
<reference evidence="8" key="2">
    <citation type="submission" date="2016-04" db="EMBL/GenBank/DDBJ databases">
        <authorList>
            <person name="Evans L.H."/>
            <person name="Alamgir A."/>
            <person name="Owens N."/>
            <person name="Weber N.D."/>
            <person name="Virtaneva K."/>
            <person name="Barbian K."/>
            <person name="Babar A."/>
            <person name="Rosenke K."/>
        </authorList>
    </citation>
    <scope>NUCLEOTIDE SEQUENCE</scope>
    <source>
        <strain evidence="8">UB2112</strain>
    </source>
</reference>
<dbReference type="CDD" id="cd08049">
    <property type="entry name" value="TAF8"/>
    <property type="match status" value="1"/>
</dbReference>
<keyword evidence="4" id="KW-0805">Transcription regulation</keyword>
<feature type="compositionally biased region" description="Low complexity" evidence="7">
    <location>
        <begin position="333"/>
        <end position="345"/>
    </location>
</feature>
<dbReference type="OrthoDB" id="2193813at2759"/>
<dbReference type="InterPro" id="IPR009072">
    <property type="entry name" value="Histone-fold"/>
</dbReference>
<comment type="similarity">
    <text evidence="2">Belongs to the TAF8 family.</text>
</comment>
<feature type="compositionally biased region" description="Low complexity" evidence="7">
    <location>
        <begin position="92"/>
        <end position="111"/>
    </location>
</feature>
<reference evidence="10" key="1">
    <citation type="submission" date="2016-04" db="EMBL/GenBank/DDBJ databases">
        <authorList>
            <person name="Guldener U."/>
            <person name="Guldener U."/>
        </authorList>
    </citation>
    <scope>NUCLEOTIDE SEQUENCE [LARGE SCALE GENOMIC DNA]</scope>
    <source>
        <strain evidence="10">UB2112</strain>
    </source>
</reference>
<dbReference type="GO" id="GO:0046982">
    <property type="term" value="F:protein heterodimerization activity"/>
    <property type="evidence" value="ECO:0007669"/>
    <property type="project" value="InterPro"/>
</dbReference>
<feature type="region of interest" description="Disordered" evidence="7">
    <location>
        <begin position="205"/>
        <end position="350"/>
    </location>
</feature>
<dbReference type="GO" id="GO:0005669">
    <property type="term" value="C:transcription factor TFIID complex"/>
    <property type="evidence" value="ECO:0007669"/>
    <property type="project" value="InterPro"/>
</dbReference>